<accession>A0A6I2ULJ7</accession>
<feature type="transmembrane region" description="Helical" evidence="2">
    <location>
        <begin position="12"/>
        <end position="33"/>
    </location>
</feature>
<evidence type="ECO:0000256" key="1">
    <source>
        <dbReference type="ARBA" id="ARBA00006464"/>
    </source>
</evidence>
<dbReference type="EMBL" id="VUNR01000028">
    <property type="protein sequence ID" value="MSU09616.1"/>
    <property type="molecule type" value="Genomic_DNA"/>
</dbReference>
<comment type="caution">
    <text evidence="4">The sequence shown here is derived from an EMBL/GenBank/DDBJ whole genome shotgun (WGS) entry which is preliminary data.</text>
</comment>
<dbReference type="Proteomes" id="UP000433181">
    <property type="component" value="Unassembled WGS sequence"/>
</dbReference>
<dbReference type="InterPro" id="IPR003362">
    <property type="entry name" value="Bact_transf"/>
</dbReference>
<evidence type="ECO:0000259" key="3">
    <source>
        <dbReference type="Pfam" id="PF02397"/>
    </source>
</evidence>
<dbReference type="GeneID" id="96779567"/>
<dbReference type="RefSeq" id="WP_154407785.1">
    <property type="nucleotide sequence ID" value="NZ_VUNR01000028.1"/>
</dbReference>
<keyword evidence="2" id="KW-0472">Membrane</keyword>
<keyword evidence="4" id="KW-0808">Transferase</keyword>
<evidence type="ECO:0000313" key="4">
    <source>
        <dbReference type="EMBL" id="MSU09616.1"/>
    </source>
</evidence>
<comment type="similarity">
    <text evidence="1">Belongs to the bacterial sugar transferase family.</text>
</comment>
<keyword evidence="2" id="KW-1133">Transmembrane helix</keyword>
<organism evidence="4 5">
    <name type="scientific">Anaerovibrio slackiae</name>
    <dbReference type="NCBI Taxonomy" id="2652309"/>
    <lineage>
        <taxon>Bacteria</taxon>
        <taxon>Bacillati</taxon>
        <taxon>Bacillota</taxon>
        <taxon>Negativicutes</taxon>
        <taxon>Selenomonadales</taxon>
        <taxon>Selenomonadaceae</taxon>
        <taxon>Anaerovibrio</taxon>
    </lineage>
</organism>
<dbReference type="Pfam" id="PF02397">
    <property type="entry name" value="Bac_transf"/>
    <property type="match status" value="1"/>
</dbReference>
<evidence type="ECO:0000256" key="2">
    <source>
        <dbReference type="SAM" id="Phobius"/>
    </source>
</evidence>
<keyword evidence="5" id="KW-1185">Reference proteome</keyword>
<evidence type="ECO:0000313" key="5">
    <source>
        <dbReference type="Proteomes" id="UP000433181"/>
    </source>
</evidence>
<dbReference type="AlphaFoldDB" id="A0A6I2ULJ7"/>
<reference evidence="4 5" key="1">
    <citation type="submission" date="2019-08" db="EMBL/GenBank/DDBJ databases">
        <title>In-depth cultivation of the pig gut microbiome towards novel bacterial diversity and tailored functional studies.</title>
        <authorList>
            <person name="Wylensek D."/>
            <person name="Hitch T.C.A."/>
            <person name="Clavel T."/>
        </authorList>
    </citation>
    <scope>NUCLEOTIDE SEQUENCE [LARGE SCALE GENOMIC DNA]</scope>
    <source>
        <strain evidence="4 5">WCA-693-APC-5D-A</strain>
    </source>
</reference>
<dbReference type="PANTHER" id="PTHR30576:SF8">
    <property type="entry name" value="UNDECAPRENYL-PHOSPHATE GALACTOSE PHOSPHOTRANSFERASE"/>
    <property type="match status" value="1"/>
</dbReference>
<gene>
    <name evidence="4" type="ORF">FYJ84_11565</name>
</gene>
<keyword evidence="2" id="KW-0812">Transmembrane</keyword>
<name>A0A6I2ULJ7_9FIRM</name>
<feature type="domain" description="Bacterial sugar transferase" evidence="3">
    <location>
        <begin position="7"/>
        <end position="181"/>
    </location>
</feature>
<dbReference type="PANTHER" id="PTHR30576">
    <property type="entry name" value="COLANIC BIOSYNTHESIS UDP-GLUCOSE LIPID CARRIER TRANSFERASE"/>
    <property type="match status" value="1"/>
</dbReference>
<protein>
    <submittedName>
        <fullName evidence="4">Sugar transferase</fullName>
    </submittedName>
</protein>
<dbReference type="GO" id="GO:0016780">
    <property type="term" value="F:phosphotransferase activity, for other substituted phosphate groups"/>
    <property type="evidence" value="ECO:0007669"/>
    <property type="project" value="TreeGrafter"/>
</dbReference>
<proteinExistence type="inferred from homology"/>
<sequence length="232" mass="27066">MYQYFLKRVFDVLSSGLALIFLSPILLYIACLVKKRLGSPVLFTQVRPGKDNKLFKMYKFRSMTDERDSNGKLLPDDERLTAFGKRLRESSLDELPELINIFKGDMSVVGPRPQLVRDMVFFSDAEMQRQSVLPGLTGLAQINGRNNISWEDKFKYDLQYIKNISFFEDMRIIYRTVFKVARQDDINTDGMETAEDYGDYLLRTGKIKPYVYAKKQSIANKLLEQYCEISRR</sequence>